<reference evidence="3 4" key="1">
    <citation type="journal article" date="2024" name="G3 (Bethesda)">
        <title>Genome assembly of Hibiscus sabdariffa L. provides insights into metabolisms of medicinal natural products.</title>
        <authorList>
            <person name="Kim T."/>
        </authorList>
    </citation>
    <scope>NUCLEOTIDE SEQUENCE [LARGE SCALE GENOMIC DNA]</scope>
    <source>
        <strain evidence="3">TK-2024</strain>
        <tissue evidence="3">Old leaves</tissue>
    </source>
</reference>
<comment type="caution">
    <text evidence="3">The sequence shown here is derived from an EMBL/GenBank/DDBJ whole genome shotgun (WGS) entry which is preliminary data.</text>
</comment>
<keyword evidence="2" id="KW-0732">Signal</keyword>
<feature type="region of interest" description="Disordered" evidence="1">
    <location>
        <begin position="180"/>
        <end position="200"/>
    </location>
</feature>
<dbReference type="PANTHER" id="PTHR33881:SF17">
    <property type="entry name" value="EGF-LIKE DOMAIN-CONTAINING PROTEIN"/>
    <property type="match status" value="1"/>
</dbReference>
<dbReference type="Proteomes" id="UP001396334">
    <property type="component" value="Unassembled WGS sequence"/>
</dbReference>
<evidence type="ECO:0000313" key="4">
    <source>
        <dbReference type="Proteomes" id="UP001396334"/>
    </source>
</evidence>
<feature type="chain" id="PRO_5047247104" description="EGF-like domain-containing protein" evidence="2">
    <location>
        <begin position="30"/>
        <end position="232"/>
    </location>
</feature>
<evidence type="ECO:0008006" key="5">
    <source>
        <dbReference type="Google" id="ProtNLM"/>
    </source>
</evidence>
<keyword evidence="4" id="KW-1185">Reference proteome</keyword>
<accession>A0ABR2SBG7</accession>
<name>A0ABR2SBG7_9ROSI</name>
<evidence type="ECO:0000256" key="1">
    <source>
        <dbReference type="SAM" id="MobiDB-lite"/>
    </source>
</evidence>
<dbReference type="PANTHER" id="PTHR33881">
    <property type="entry name" value="NEUROGENIC LOCUS NOTCH-LIKE PROTEIN"/>
    <property type="match status" value="1"/>
</dbReference>
<feature type="signal peptide" evidence="2">
    <location>
        <begin position="1"/>
        <end position="29"/>
    </location>
</feature>
<feature type="compositionally biased region" description="Pro residues" evidence="1">
    <location>
        <begin position="181"/>
        <end position="194"/>
    </location>
</feature>
<evidence type="ECO:0000256" key="2">
    <source>
        <dbReference type="SAM" id="SignalP"/>
    </source>
</evidence>
<gene>
    <name evidence="3" type="ORF">V6N11_002825</name>
</gene>
<protein>
    <recommendedName>
        <fullName evidence="5">EGF-like domain-containing protein</fullName>
    </recommendedName>
</protein>
<proteinExistence type="predicted"/>
<evidence type="ECO:0000313" key="3">
    <source>
        <dbReference type="EMBL" id="KAK9022575.1"/>
    </source>
</evidence>
<dbReference type="EMBL" id="JBBPBN010000015">
    <property type="protein sequence ID" value="KAK9022575.1"/>
    <property type="molecule type" value="Genomic_DNA"/>
</dbReference>
<organism evidence="3 4">
    <name type="scientific">Hibiscus sabdariffa</name>
    <name type="common">roselle</name>
    <dbReference type="NCBI Taxonomy" id="183260"/>
    <lineage>
        <taxon>Eukaryota</taxon>
        <taxon>Viridiplantae</taxon>
        <taxon>Streptophyta</taxon>
        <taxon>Embryophyta</taxon>
        <taxon>Tracheophyta</taxon>
        <taxon>Spermatophyta</taxon>
        <taxon>Magnoliopsida</taxon>
        <taxon>eudicotyledons</taxon>
        <taxon>Gunneridae</taxon>
        <taxon>Pentapetalae</taxon>
        <taxon>rosids</taxon>
        <taxon>malvids</taxon>
        <taxon>Malvales</taxon>
        <taxon>Malvaceae</taxon>
        <taxon>Malvoideae</taxon>
        <taxon>Hibiscus</taxon>
    </lineage>
</organism>
<sequence>MDNWNLKYLTTPFSFLLLLLFSFATSTVSVTTTSSHVTSNPFAGIGCSIIDCGQGTCQASSNSLLGFECLCKPGWKKFQTGPFTFPLCLIPNCTIDFQCGQGSPSPSPSPPLPPASFPPPVNQTSHCDLVWCGDGECVSNGTGHICQCRQGSENLFNSSALPCFKPCYFGADCQALDLPFGNPPQQPPPPPPPASSNSPGSYDNGLKGVPSCSGTPCGLTVIMVVAACLTWF</sequence>